<accession>A0ABS7UMB2</accession>
<dbReference type="Pfam" id="PF10819">
    <property type="entry name" value="DUF2564"/>
    <property type="match status" value="1"/>
</dbReference>
<evidence type="ECO:0000313" key="2">
    <source>
        <dbReference type="Proteomes" id="UP001165287"/>
    </source>
</evidence>
<dbReference type="RefSeq" id="WP_224136715.1">
    <property type="nucleotide sequence ID" value="NZ_JAIQUM010000004.1"/>
</dbReference>
<proteinExistence type="predicted"/>
<evidence type="ECO:0000313" key="1">
    <source>
        <dbReference type="EMBL" id="MBZ5749189.1"/>
    </source>
</evidence>
<reference evidence="1" key="1">
    <citation type="submission" date="2024-05" db="EMBL/GenBank/DDBJ databases">
        <title>Metabacillus sp. nov., isolated from the rhizosphere soil of tomato plants.</title>
        <authorList>
            <person name="Ma R."/>
        </authorList>
    </citation>
    <scope>NUCLEOTIDE SEQUENCE</scope>
    <source>
        <strain evidence="1">DBTR6</strain>
    </source>
</reference>
<comment type="caution">
    <text evidence="1">The sequence shown here is derived from an EMBL/GenBank/DDBJ whole genome shotgun (WGS) entry which is preliminary data.</text>
</comment>
<sequence>MQQINHTGLISGLNELGQIEMSVKAAQKMVGSATMQQDPEALQHAENAIRDAKDMMNRAPQTGVDQDFLAKQQQLLDQCEHQLNEARH</sequence>
<dbReference type="Proteomes" id="UP001165287">
    <property type="component" value="Unassembled WGS sequence"/>
</dbReference>
<dbReference type="InterPro" id="IPR020314">
    <property type="entry name" value="Uncharacterised_YpzA"/>
</dbReference>
<protein>
    <submittedName>
        <fullName evidence="1">DUF2564 family protein</fullName>
    </submittedName>
</protein>
<name>A0ABS7UMB2_9BACI</name>
<keyword evidence="2" id="KW-1185">Reference proteome</keyword>
<dbReference type="EMBL" id="JAIQUM010000004">
    <property type="protein sequence ID" value="MBZ5749189.1"/>
    <property type="molecule type" value="Genomic_DNA"/>
</dbReference>
<organism evidence="1 2">
    <name type="scientific">Metabacillus rhizolycopersici</name>
    <dbReference type="NCBI Taxonomy" id="2875709"/>
    <lineage>
        <taxon>Bacteria</taxon>
        <taxon>Bacillati</taxon>
        <taxon>Bacillota</taxon>
        <taxon>Bacilli</taxon>
        <taxon>Bacillales</taxon>
        <taxon>Bacillaceae</taxon>
        <taxon>Metabacillus</taxon>
    </lineage>
</organism>
<gene>
    <name evidence="1" type="ORF">K9V48_02765</name>
</gene>